<evidence type="ECO:0000256" key="1">
    <source>
        <dbReference type="SAM" id="Phobius"/>
    </source>
</evidence>
<comment type="caution">
    <text evidence="2">The sequence shown here is derived from an EMBL/GenBank/DDBJ whole genome shotgun (WGS) entry which is preliminary data.</text>
</comment>
<feature type="transmembrane region" description="Helical" evidence="1">
    <location>
        <begin position="74"/>
        <end position="97"/>
    </location>
</feature>
<name>A0A1F6C669_9BACT</name>
<keyword evidence="1" id="KW-0812">Transmembrane</keyword>
<protein>
    <submittedName>
        <fullName evidence="2">Uncharacterized protein</fullName>
    </submittedName>
</protein>
<gene>
    <name evidence="2" type="ORF">A2841_00645</name>
</gene>
<dbReference type="AlphaFoldDB" id="A0A1F6C669"/>
<organism evidence="2 3">
    <name type="scientific">Candidatus Kaiserbacteria bacterium RIFCSPHIGHO2_01_FULL_48_10</name>
    <dbReference type="NCBI Taxonomy" id="1798476"/>
    <lineage>
        <taxon>Bacteria</taxon>
        <taxon>Candidatus Kaiseribacteriota</taxon>
    </lineage>
</organism>
<proteinExistence type="predicted"/>
<dbReference type="Proteomes" id="UP000178249">
    <property type="component" value="Unassembled WGS sequence"/>
</dbReference>
<accession>A0A1F6C669</accession>
<reference evidence="2 3" key="1">
    <citation type="journal article" date="2016" name="Nat. Commun.">
        <title>Thousands of microbial genomes shed light on interconnected biogeochemical processes in an aquifer system.</title>
        <authorList>
            <person name="Anantharaman K."/>
            <person name="Brown C.T."/>
            <person name="Hug L.A."/>
            <person name="Sharon I."/>
            <person name="Castelle C.J."/>
            <person name="Probst A.J."/>
            <person name="Thomas B.C."/>
            <person name="Singh A."/>
            <person name="Wilkins M.J."/>
            <person name="Karaoz U."/>
            <person name="Brodie E.L."/>
            <person name="Williams K.H."/>
            <person name="Hubbard S.S."/>
            <person name="Banfield J.F."/>
        </authorList>
    </citation>
    <scope>NUCLEOTIDE SEQUENCE [LARGE SCALE GENOMIC DNA]</scope>
</reference>
<dbReference type="EMBL" id="MFKP01000005">
    <property type="protein sequence ID" value="OGG44624.1"/>
    <property type="molecule type" value="Genomic_DNA"/>
</dbReference>
<evidence type="ECO:0000313" key="2">
    <source>
        <dbReference type="EMBL" id="OGG44624.1"/>
    </source>
</evidence>
<keyword evidence="1" id="KW-0472">Membrane</keyword>
<evidence type="ECO:0000313" key="3">
    <source>
        <dbReference type="Proteomes" id="UP000178249"/>
    </source>
</evidence>
<feature type="transmembrane region" description="Helical" evidence="1">
    <location>
        <begin position="44"/>
        <end position="62"/>
    </location>
</feature>
<keyword evidence="1" id="KW-1133">Transmembrane helix</keyword>
<sequence>MEELQSPYSESEESSKHILLESQAIQKKHIKAFLKENNKLIRGYIDLGASAALVTVLFYILNEYTQIKPEDNRAIITTLGGGLSTISFSIAGIVRFLKNYALNNKEKLFFEVAGLDENGNDSPESKKLHPLIVRPFRLRPKK</sequence>